<evidence type="ECO:0000313" key="2">
    <source>
        <dbReference type="EMBL" id="KAL5112424.1"/>
    </source>
</evidence>
<reference evidence="2 3" key="1">
    <citation type="journal article" date="2022" name="Front. Cell. Infect. Microbiol.">
        <title>The Genomes of Two Strains of Taenia crassiceps the Animal Model for the Study of Human Cysticercosis.</title>
        <authorList>
            <person name="Bobes R.J."/>
            <person name="Estrada K."/>
            <person name="Rios-Valencia D.G."/>
            <person name="Calderon-Gallegos A."/>
            <person name="de la Torre P."/>
            <person name="Carrero J.C."/>
            <person name="Sanchez-Flores A."/>
            <person name="Laclette J.P."/>
        </authorList>
    </citation>
    <scope>NUCLEOTIDE SEQUENCE [LARGE SCALE GENOMIC DNA]</scope>
    <source>
        <strain evidence="2">WFUcys</strain>
    </source>
</reference>
<dbReference type="InterPro" id="IPR018244">
    <property type="entry name" value="Allrgn_V5/Tpx1_CS"/>
</dbReference>
<dbReference type="InterPro" id="IPR001283">
    <property type="entry name" value="CRISP-related"/>
</dbReference>
<dbReference type="Gene3D" id="3.40.33.10">
    <property type="entry name" value="CAP"/>
    <property type="match status" value="2"/>
</dbReference>
<accession>A0ABR4QRZ3</accession>
<proteinExistence type="predicted"/>
<feature type="domain" description="SCP" evidence="1">
    <location>
        <begin position="173"/>
        <end position="306"/>
    </location>
</feature>
<dbReference type="Pfam" id="PF00188">
    <property type="entry name" value="CAP"/>
    <property type="match status" value="2"/>
</dbReference>
<dbReference type="Proteomes" id="UP001651158">
    <property type="component" value="Unassembled WGS sequence"/>
</dbReference>
<protein>
    <submittedName>
        <fullName evidence="2">Golgi-associated plant pathogenesis-related protein 1</fullName>
    </submittedName>
</protein>
<dbReference type="PRINTS" id="PR00837">
    <property type="entry name" value="V5TPXLIKE"/>
</dbReference>
<keyword evidence="3" id="KW-1185">Reference proteome</keyword>
<dbReference type="SMART" id="SM00198">
    <property type="entry name" value="SCP"/>
    <property type="match status" value="2"/>
</dbReference>
<dbReference type="PANTHER" id="PTHR10334">
    <property type="entry name" value="CYSTEINE-RICH SECRETORY PROTEIN-RELATED"/>
    <property type="match status" value="1"/>
</dbReference>
<comment type="caution">
    <text evidence="2">The sequence shown here is derived from an EMBL/GenBank/DDBJ whole genome shotgun (WGS) entry which is preliminary data.</text>
</comment>
<gene>
    <name evidence="2" type="ORF">TcWFU_007007</name>
</gene>
<dbReference type="InterPro" id="IPR034113">
    <property type="entry name" value="SCP_GAPR1-like"/>
</dbReference>
<evidence type="ECO:0000259" key="1">
    <source>
        <dbReference type="SMART" id="SM00198"/>
    </source>
</evidence>
<feature type="domain" description="SCP" evidence="1">
    <location>
        <begin position="6"/>
        <end position="140"/>
    </location>
</feature>
<dbReference type="EMBL" id="JAKROA010000001">
    <property type="protein sequence ID" value="KAL5112424.1"/>
    <property type="molecule type" value="Genomic_DNA"/>
</dbReference>
<sequence length="331" mass="37524">MGIREKLNEECIQAHNKLRALHGCAPLIYDAKLAKQAQKHAEYLIKQNKMEHSKNRDYGENIALKGGTPGFSFTGYDTSHMWYSEIKEYDFKEGNQLKCGHFTQLVWSDTKHAGFGIAKSAKGDKVIIVGQYKPPGNYMGEFKVKVPRPTSGKAWCCAGPPDFPEDMKDHEDAERWLCTDLLKLRALHGCRPLTYDPELAKQAQEHAEFLALRRRMVHSNAFDYGENIAKKFGTPGFKLTGPEMTLMWYREIEDYDFNGGDQVRCGHFTQCVWSDTERAGFGYAKTREGDLIIAVGQYRPPGNYCGEFLTKVPRPLSGEPRIPSLKELSAK</sequence>
<dbReference type="InterPro" id="IPR014044">
    <property type="entry name" value="CAP_dom"/>
</dbReference>
<dbReference type="SUPFAM" id="SSF55797">
    <property type="entry name" value="PR-1-like"/>
    <property type="match status" value="2"/>
</dbReference>
<dbReference type="PROSITE" id="PS01009">
    <property type="entry name" value="CRISP_1"/>
    <property type="match status" value="1"/>
</dbReference>
<dbReference type="CDD" id="cd05382">
    <property type="entry name" value="CAP_GAPR1-like"/>
    <property type="match status" value="2"/>
</dbReference>
<organism evidence="2 3">
    <name type="scientific">Taenia crassiceps</name>
    <dbReference type="NCBI Taxonomy" id="6207"/>
    <lineage>
        <taxon>Eukaryota</taxon>
        <taxon>Metazoa</taxon>
        <taxon>Spiralia</taxon>
        <taxon>Lophotrochozoa</taxon>
        <taxon>Platyhelminthes</taxon>
        <taxon>Cestoda</taxon>
        <taxon>Eucestoda</taxon>
        <taxon>Cyclophyllidea</taxon>
        <taxon>Taeniidae</taxon>
        <taxon>Taenia</taxon>
    </lineage>
</organism>
<evidence type="ECO:0000313" key="3">
    <source>
        <dbReference type="Proteomes" id="UP001651158"/>
    </source>
</evidence>
<dbReference type="InterPro" id="IPR035940">
    <property type="entry name" value="CAP_sf"/>
</dbReference>
<name>A0ABR4QRZ3_9CEST</name>